<evidence type="ECO:0000256" key="7">
    <source>
        <dbReference type="SAM" id="Phobius"/>
    </source>
</evidence>
<dbReference type="OrthoDB" id="3364966at2759"/>
<feature type="domain" description="VTT" evidence="8">
    <location>
        <begin position="98"/>
        <end position="217"/>
    </location>
</feature>
<dbReference type="InterPro" id="IPR032816">
    <property type="entry name" value="VTT_dom"/>
</dbReference>
<dbReference type="AlphaFoldDB" id="A0A2B4RJ87"/>
<comment type="caution">
    <text evidence="9">The sequence shown here is derived from an EMBL/GenBank/DDBJ whole genome shotgun (WGS) entry which is preliminary data.</text>
</comment>
<evidence type="ECO:0000256" key="2">
    <source>
        <dbReference type="ARBA" id="ARBA00022692"/>
    </source>
</evidence>
<feature type="transmembrane region" description="Helical" evidence="7">
    <location>
        <begin position="198"/>
        <end position="223"/>
    </location>
</feature>
<comment type="similarity">
    <text evidence="6">Belongs to the TMEM41 family.</text>
</comment>
<keyword evidence="3" id="KW-0732">Signal</keyword>
<proteinExistence type="inferred from homology"/>
<evidence type="ECO:0000313" key="9">
    <source>
        <dbReference type="EMBL" id="PFX18454.1"/>
    </source>
</evidence>
<dbReference type="EMBL" id="LSMT01000410">
    <property type="protein sequence ID" value="PFX18454.1"/>
    <property type="molecule type" value="Genomic_DNA"/>
</dbReference>
<accession>A0A2B4RJ87</accession>
<feature type="transmembrane region" description="Helical" evidence="7">
    <location>
        <begin position="229"/>
        <end position="252"/>
    </location>
</feature>
<evidence type="ECO:0000256" key="4">
    <source>
        <dbReference type="ARBA" id="ARBA00022989"/>
    </source>
</evidence>
<feature type="transmembrane region" description="Helical" evidence="7">
    <location>
        <begin position="166"/>
        <end position="186"/>
    </location>
</feature>
<sequence>MMRTLSKTQRTFFCILGIGSTFFSATLFLTLVSMFRPPFTANLATGANESKSYELHFPSDLEDLKSLASLLKQYRQENFGYVVLLFCSAYLYKQTFAIPGSVFMNLLAGAIFGMWAGFPLVCILTGCGATFCYLLSKAFGKVLLLQYFPDKIQALQDKVKENLDSLFFFLLFLRLFPMSPNWFLNMSSPVLEVPITHFFFSVVIGLMPYNFICCQTGCILSQLTSLDELFTFNVVIKLCGIAVMALLPGLIVKKLHKTKKSHLD</sequence>
<keyword evidence="5 7" id="KW-0472">Membrane</keyword>
<dbReference type="PANTHER" id="PTHR43220">
    <property type="match status" value="1"/>
</dbReference>
<dbReference type="Proteomes" id="UP000225706">
    <property type="component" value="Unassembled WGS sequence"/>
</dbReference>
<dbReference type="STRING" id="50429.A0A2B4RJ87"/>
<dbReference type="PANTHER" id="PTHR43220:SF21">
    <property type="entry name" value="TRANSMEMBRANE PROTEIN 41A"/>
    <property type="match status" value="1"/>
</dbReference>
<protein>
    <submittedName>
        <fullName evidence="9">Transmembrane protein 41A-A</fullName>
    </submittedName>
</protein>
<keyword evidence="2 7" id="KW-0812">Transmembrane</keyword>
<evidence type="ECO:0000313" key="10">
    <source>
        <dbReference type="Proteomes" id="UP000225706"/>
    </source>
</evidence>
<name>A0A2B4RJ87_STYPI</name>
<feature type="transmembrane region" description="Helical" evidence="7">
    <location>
        <begin position="12"/>
        <end position="35"/>
    </location>
</feature>
<comment type="subcellular location">
    <subcellularLocation>
        <location evidence="1">Membrane</location>
        <topology evidence="1">Multi-pass membrane protein</topology>
    </subcellularLocation>
</comment>
<evidence type="ECO:0000256" key="1">
    <source>
        <dbReference type="ARBA" id="ARBA00004141"/>
    </source>
</evidence>
<dbReference type="GO" id="GO:0016020">
    <property type="term" value="C:membrane"/>
    <property type="evidence" value="ECO:0007669"/>
    <property type="project" value="UniProtKB-SubCell"/>
</dbReference>
<evidence type="ECO:0000256" key="6">
    <source>
        <dbReference type="ARBA" id="ARBA00025797"/>
    </source>
</evidence>
<reference evidence="10" key="1">
    <citation type="journal article" date="2017" name="bioRxiv">
        <title>Comparative analysis of the genomes of Stylophora pistillata and Acropora digitifera provides evidence for extensive differences between species of corals.</title>
        <authorList>
            <person name="Voolstra C.R."/>
            <person name="Li Y."/>
            <person name="Liew Y.J."/>
            <person name="Baumgarten S."/>
            <person name="Zoccola D."/>
            <person name="Flot J.-F."/>
            <person name="Tambutte S."/>
            <person name="Allemand D."/>
            <person name="Aranda M."/>
        </authorList>
    </citation>
    <scope>NUCLEOTIDE SEQUENCE [LARGE SCALE GENOMIC DNA]</scope>
</reference>
<evidence type="ECO:0000256" key="5">
    <source>
        <dbReference type="ARBA" id="ARBA00023136"/>
    </source>
</evidence>
<dbReference type="Pfam" id="PF09335">
    <property type="entry name" value="VTT_dom"/>
    <property type="match status" value="1"/>
</dbReference>
<evidence type="ECO:0000259" key="8">
    <source>
        <dbReference type="Pfam" id="PF09335"/>
    </source>
</evidence>
<organism evidence="9 10">
    <name type="scientific">Stylophora pistillata</name>
    <name type="common">Smooth cauliflower coral</name>
    <dbReference type="NCBI Taxonomy" id="50429"/>
    <lineage>
        <taxon>Eukaryota</taxon>
        <taxon>Metazoa</taxon>
        <taxon>Cnidaria</taxon>
        <taxon>Anthozoa</taxon>
        <taxon>Hexacorallia</taxon>
        <taxon>Scleractinia</taxon>
        <taxon>Astrocoeniina</taxon>
        <taxon>Pocilloporidae</taxon>
        <taxon>Stylophora</taxon>
    </lineage>
</organism>
<keyword evidence="10" id="KW-1185">Reference proteome</keyword>
<dbReference type="InterPro" id="IPR045014">
    <property type="entry name" value="TM41A/B"/>
</dbReference>
<keyword evidence="4 7" id="KW-1133">Transmembrane helix</keyword>
<feature type="transmembrane region" description="Helical" evidence="7">
    <location>
        <begin position="110"/>
        <end position="136"/>
    </location>
</feature>
<gene>
    <name evidence="9" type="primary">tmem41aa</name>
    <name evidence="9" type="ORF">AWC38_SpisGene17179</name>
</gene>
<evidence type="ECO:0000256" key="3">
    <source>
        <dbReference type="ARBA" id="ARBA00022729"/>
    </source>
</evidence>